<protein>
    <recommendedName>
        <fullName evidence="1">Thioredoxin-like fold domain-containing protein</fullName>
    </recommendedName>
</protein>
<dbReference type="InterPro" id="IPR036249">
    <property type="entry name" value="Thioredoxin-like_sf"/>
</dbReference>
<reference evidence="2" key="1">
    <citation type="journal article" date="2011" name="Environ. Microbiol.">
        <title>Genomic insights into the metabolic potential of the polycyclic aromatic hydrocarbon degrading sulfate-reducing Deltaproteobacterium N47.</title>
        <authorList>
            <person name="Bergmann F."/>
            <person name="Selesi D."/>
            <person name="Weinmaier T."/>
            <person name="Tischler P."/>
            <person name="Rattei T."/>
            <person name="Meckenstock R.U."/>
        </authorList>
    </citation>
    <scope>NUCLEOTIDE SEQUENCE</scope>
</reference>
<proteinExistence type="predicted"/>
<dbReference type="Pfam" id="PF13462">
    <property type="entry name" value="Thioredoxin_4"/>
    <property type="match status" value="1"/>
</dbReference>
<feature type="domain" description="Thioredoxin-like fold" evidence="1">
    <location>
        <begin position="161"/>
        <end position="321"/>
    </location>
</feature>
<sequence>MERKFMACLNNIENWLNIKKTFALSIAILMLSAFIPVSTCFSGQLDEDKLFSAVCERLKEEKKIEGLTPKDLSLNKKVPIKVGNLSLWAVGILIKMKSSDNKPVNAYLNLVTDDKGQLQFENVTDIKTGKPLLERALAEITRVDINTKIGWPIFQGKGEKAVVVITDNFCPYCRTSYEVFQKVYSEKVKEVIFIYLPHNKLHPGSELACAVSAYVHNNKELQKYAKQVDDFIYQDLNVPKSKVADEADSEVYEAVKARFPWFAQKFSGLTMKKAFEKLKAGSNIEEQKKYVASLGITGTPIMFVEGMRIDGLDWKKFERYLSY</sequence>
<dbReference type="InterPro" id="IPR012336">
    <property type="entry name" value="Thioredoxin-like_fold"/>
</dbReference>
<name>E1YID7_9BACT</name>
<accession>E1YID7</accession>
<organism evidence="2">
    <name type="scientific">uncultured Desulfobacterium sp</name>
    <dbReference type="NCBI Taxonomy" id="201089"/>
    <lineage>
        <taxon>Bacteria</taxon>
        <taxon>Pseudomonadati</taxon>
        <taxon>Thermodesulfobacteriota</taxon>
        <taxon>Desulfobacteria</taxon>
        <taxon>Desulfobacterales</taxon>
        <taxon>Desulfobacteriaceae</taxon>
        <taxon>Desulfobacterium</taxon>
        <taxon>environmental samples</taxon>
    </lineage>
</organism>
<dbReference type="SUPFAM" id="SSF52833">
    <property type="entry name" value="Thioredoxin-like"/>
    <property type="match status" value="1"/>
</dbReference>
<dbReference type="AlphaFoldDB" id="E1YID7"/>
<gene>
    <name evidence="2" type="ORF">N47_D27930</name>
</gene>
<dbReference type="Gene3D" id="3.40.30.10">
    <property type="entry name" value="Glutaredoxin"/>
    <property type="match status" value="1"/>
</dbReference>
<evidence type="ECO:0000259" key="1">
    <source>
        <dbReference type="Pfam" id="PF13462"/>
    </source>
</evidence>
<evidence type="ECO:0000313" key="2">
    <source>
        <dbReference type="EMBL" id="CBX29984.1"/>
    </source>
</evidence>
<dbReference type="EMBL" id="FR695874">
    <property type="protein sequence ID" value="CBX29984.1"/>
    <property type="molecule type" value="Genomic_DNA"/>
</dbReference>